<keyword evidence="2" id="KW-0732">Signal</keyword>
<gene>
    <name evidence="4" type="primary">LOC110979318</name>
</gene>
<feature type="compositionally biased region" description="Polar residues" evidence="1">
    <location>
        <begin position="578"/>
        <end position="606"/>
    </location>
</feature>
<reference evidence="4" key="1">
    <citation type="submission" date="2025-08" db="UniProtKB">
        <authorList>
            <consortium name="RefSeq"/>
        </authorList>
    </citation>
    <scope>IDENTIFICATION</scope>
</reference>
<sequence length="606" mass="67305">MDAPTAVIVVLVSCLLMTSDGVSSSGQGTHIHHHRNHTHHIPRTLSSASSHEFLHSDQQQRAALPEFMAMEAAPINNDGIQDSESPETGLGAGNKTGDEHRSHHHHPRQHPQVGVEAPENDTEIFRESHLNKNESNSGYRHPQLHLARDVSPRADDSITSRNHLANVSSDKTATEDKPTQKDVKKKAEEELRHNFPTGDPSVRSDHAVHLPLVRAPKLSPPHVTMDGSGGTHDHQEMDDGKTETMQEHGMQKTTANLQAVENEPRRAWPTTLGTLLHEQPFVPSATTKHPDSRDSSSQGWEALHTEDETHQAINNFSTSNPDTPNTKTSQVLSFQGAVDILVKMKSIMLPWQQPDEDVSTVVTYTQVYPTVSSDSITSEAKDDKIHRSTEETKQKHIHHHHHHNLSHNSSSRPDHAKPSTSLESLATETINGKENATDGKPKYEHHDHHVRPNINATSKLESTNLYQQHSMTTPAHPVAVEFNVDKTHGEDRTFPRKSLSGWDHIEMPNDKISTTSSAPSFEGNTRHDLPTINEPTTQLPFIKNTVAKSTRTVPPQLFQTVPSNTDSSMLLSEHLKPVSSSRASPTQRHSTVKSQAKTTLVFQREQ</sequence>
<feature type="signal peptide" evidence="2">
    <location>
        <begin position="1"/>
        <end position="21"/>
    </location>
</feature>
<feature type="region of interest" description="Disordered" evidence="1">
    <location>
        <begin position="217"/>
        <end position="238"/>
    </location>
</feature>
<evidence type="ECO:0000256" key="1">
    <source>
        <dbReference type="SAM" id="MobiDB-lite"/>
    </source>
</evidence>
<dbReference type="KEGG" id="aplc:110979318"/>
<feature type="compositionally biased region" description="Basic and acidic residues" evidence="1">
    <location>
        <begin position="435"/>
        <end position="447"/>
    </location>
</feature>
<accession>A0A8B7YBT7</accession>
<dbReference type="Proteomes" id="UP000694845">
    <property type="component" value="Unplaced"/>
</dbReference>
<feature type="chain" id="PRO_5034098420" evidence="2">
    <location>
        <begin position="22"/>
        <end position="606"/>
    </location>
</feature>
<feature type="region of interest" description="Disordered" evidence="1">
    <location>
        <begin position="77"/>
        <end position="117"/>
    </location>
</feature>
<feature type="compositionally biased region" description="Polar residues" evidence="1">
    <location>
        <begin position="513"/>
        <end position="523"/>
    </location>
</feature>
<dbReference type="RefSeq" id="XP_022090703.1">
    <property type="nucleotide sequence ID" value="XM_022235011.1"/>
</dbReference>
<feature type="compositionally biased region" description="Basic and acidic residues" evidence="1">
    <location>
        <begin position="379"/>
        <end position="394"/>
    </location>
</feature>
<dbReference type="AlphaFoldDB" id="A0A8B7YBT7"/>
<feature type="compositionally biased region" description="Polar residues" evidence="1">
    <location>
        <begin position="159"/>
        <end position="171"/>
    </location>
</feature>
<keyword evidence="3" id="KW-1185">Reference proteome</keyword>
<name>A0A8B7YBT7_ACAPL</name>
<evidence type="ECO:0000256" key="2">
    <source>
        <dbReference type="SAM" id="SignalP"/>
    </source>
</evidence>
<evidence type="ECO:0000313" key="4">
    <source>
        <dbReference type="RefSeq" id="XP_022090703.1"/>
    </source>
</evidence>
<dbReference type="GeneID" id="110979318"/>
<protein>
    <submittedName>
        <fullName evidence="4">Uncharacterized protein LOC110979318</fullName>
    </submittedName>
</protein>
<feature type="region of interest" description="Disordered" evidence="1">
    <location>
        <begin position="574"/>
        <end position="606"/>
    </location>
</feature>
<evidence type="ECO:0000313" key="3">
    <source>
        <dbReference type="Proteomes" id="UP000694845"/>
    </source>
</evidence>
<feature type="region of interest" description="Disordered" evidence="1">
    <location>
        <begin position="151"/>
        <end position="187"/>
    </location>
</feature>
<feature type="region of interest" description="Disordered" evidence="1">
    <location>
        <begin position="374"/>
        <end position="420"/>
    </location>
</feature>
<feature type="compositionally biased region" description="Basic residues" evidence="1">
    <location>
        <begin position="395"/>
        <end position="405"/>
    </location>
</feature>
<proteinExistence type="predicted"/>
<feature type="region of interest" description="Disordered" evidence="1">
    <location>
        <begin position="432"/>
        <end position="454"/>
    </location>
</feature>
<feature type="region of interest" description="Disordered" evidence="1">
    <location>
        <begin position="282"/>
        <end position="302"/>
    </location>
</feature>
<organism evidence="3 4">
    <name type="scientific">Acanthaster planci</name>
    <name type="common">Crown-of-thorns starfish</name>
    <dbReference type="NCBI Taxonomy" id="133434"/>
    <lineage>
        <taxon>Eukaryota</taxon>
        <taxon>Metazoa</taxon>
        <taxon>Echinodermata</taxon>
        <taxon>Eleutherozoa</taxon>
        <taxon>Asterozoa</taxon>
        <taxon>Asteroidea</taxon>
        <taxon>Valvatacea</taxon>
        <taxon>Valvatida</taxon>
        <taxon>Acanthasteridae</taxon>
        <taxon>Acanthaster</taxon>
    </lineage>
</organism>
<feature type="compositionally biased region" description="Basic and acidic residues" evidence="1">
    <location>
        <begin position="172"/>
        <end position="187"/>
    </location>
</feature>
<feature type="region of interest" description="Disordered" evidence="1">
    <location>
        <begin position="513"/>
        <end position="537"/>
    </location>
</feature>